<dbReference type="SUPFAM" id="SSF63829">
    <property type="entry name" value="Calcium-dependent phosphotriesterase"/>
    <property type="match status" value="1"/>
</dbReference>
<evidence type="ECO:0000313" key="3">
    <source>
        <dbReference type="Proteomes" id="UP000281171"/>
    </source>
</evidence>
<evidence type="ECO:0000256" key="1">
    <source>
        <dbReference type="SAM" id="Phobius"/>
    </source>
</evidence>
<evidence type="ECO:0000313" key="2">
    <source>
        <dbReference type="EMBL" id="RMX11544.1"/>
    </source>
</evidence>
<protein>
    <submittedName>
        <fullName evidence="2">Uncharacterized protein</fullName>
    </submittedName>
</protein>
<name>A0A3M6R8H5_9BURK</name>
<proteinExistence type="predicted"/>
<keyword evidence="1" id="KW-0472">Membrane</keyword>
<accession>A0A3M6R8H5</accession>
<gene>
    <name evidence="2" type="ORF">EBQ24_00935</name>
</gene>
<keyword evidence="1" id="KW-1133">Transmembrane helix</keyword>
<feature type="transmembrane region" description="Helical" evidence="1">
    <location>
        <begin position="896"/>
        <end position="915"/>
    </location>
</feature>
<sequence>MYVGRTTGTGTDETGLFTYLMDVWGTWSANAPEGNSNGSIDAGGTVPGKDLNALAYNPRDNYLYAMKRVTVAPDGSANSDSSGNRIGLYRIGSFGGIPFVIPFSPNNGAPYQKALRVQFVDTVGNALTSPINGAAATFDRHGNYFMVDGPRNKLYVVQGLHSVVAGSATQPDPGPQKAWQLKFENEEAANLPAGYTAGFATIPSGAKIITDFAVRQAESTGTQSVLYGLGDKMDGKWYLYRFRVTKPQDEVSATSGHAAYVSYREITGMNIGGYMASAAMSRDGRLFVYASGGKVFEINVETGDAGEAFTAVGAANSDGASCMTSILAAPDGEMAAPFKEGTNDASFQSDSVLDNDHSYLQEVKLDGTEKNAVLKPDTWERVAGPNNNALTLNTDPASPDVGKVTVAAGADPGDYVYRYEICVWPEVTPAGSACDKAEVFIKVNAPSAPTLDAQPDNYGTVGVGPDPLADSVVENDTVAGASAVLDGPGKNAQLKPGSWTKISGPATDKPSLDYANGEVTVPVGTPPGDYVYEYELCADAGAPCKKAQVTFKVVELLADNESFGVVNPGTTTTESIYTGDTVDGAPVVIGTTAELKPNSWAPKAPDSVPALPVGSTQTNQLTLNADGKVVVPSNAAPGDYTYNYTICLPTPNEAICDKAEVKLTVKSQPSLLSIDAKDDDWQATPLVAGKSTTGSIFTNDLVGSVNVAIGTNANLKGDWQPDAGNPAGGQGKLSLNADGTIKAAKDAPAGIYKFDYAICLPNSTTCDLAKVTVKVEAAKIAALDDVFDNVAPGGTTPSIFGNDLVDGQNAAQSSDWELQVGSWEAVGQTPGGKALVLNTNGTVSVPADAPAGTYKYRYKICRKAPAAPVECDTALFTLNLKGAGGAPASATPVPVGAPWALGLAALGMLGVARRVRQRRK</sequence>
<reference evidence="2 3" key="1">
    <citation type="submission" date="2018-10" db="EMBL/GenBank/DDBJ databases">
        <title>Comamonadaceae CDC group NO-1 genome sequencing and assembly.</title>
        <authorList>
            <person name="Bernier A.-M."/>
            <person name="Bernard K."/>
        </authorList>
    </citation>
    <scope>NUCLEOTIDE SEQUENCE [LARGE SCALE GENOMIC DNA]</scope>
    <source>
        <strain evidence="2 3">NML180581</strain>
    </source>
</reference>
<dbReference type="Proteomes" id="UP000281171">
    <property type="component" value="Unassembled WGS sequence"/>
</dbReference>
<organism evidence="2 3">
    <name type="scientific">Allofranklinella schreckenbergeri</name>
    <dbReference type="NCBI Taxonomy" id="1076744"/>
    <lineage>
        <taxon>Bacteria</taxon>
        <taxon>Pseudomonadati</taxon>
        <taxon>Pseudomonadota</taxon>
        <taxon>Betaproteobacteria</taxon>
        <taxon>Burkholderiales</taxon>
        <taxon>Comamonadaceae</taxon>
        <taxon>Allofranklinella</taxon>
    </lineage>
</organism>
<dbReference type="AlphaFoldDB" id="A0A3M6R8H5"/>
<keyword evidence="1" id="KW-0812">Transmembrane</keyword>
<dbReference type="EMBL" id="RDQK01000002">
    <property type="protein sequence ID" value="RMX11544.1"/>
    <property type="molecule type" value="Genomic_DNA"/>
</dbReference>
<comment type="caution">
    <text evidence="2">The sequence shown here is derived from an EMBL/GenBank/DDBJ whole genome shotgun (WGS) entry which is preliminary data.</text>
</comment>